<dbReference type="AlphaFoldDB" id="A0AAN9Z775"/>
<gene>
    <name evidence="1" type="ORF">R5R35_006866</name>
</gene>
<sequence>MHVNSRIVKMGVQSNMFLRTNSKVRLKLRVTTYVWLCFVVICANMCPVTHGSGDDVVTFNVDEEYHTVTQSIPQQLTQLQGGRVSDRTVRLTKEKSPYLLREDLIIEPSGELVVDPDVEIRFSPMVGLTVKGVLSAKVSYDFELVYT</sequence>
<evidence type="ECO:0000313" key="1">
    <source>
        <dbReference type="EMBL" id="KAK7867001.1"/>
    </source>
</evidence>
<accession>A0AAN9Z775</accession>
<keyword evidence="2" id="KW-1185">Reference proteome</keyword>
<organism evidence="1 2">
    <name type="scientific">Gryllus longicercus</name>
    <dbReference type="NCBI Taxonomy" id="2509291"/>
    <lineage>
        <taxon>Eukaryota</taxon>
        <taxon>Metazoa</taxon>
        <taxon>Ecdysozoa</taxon>
        <taxon>Arthropoda</taxon>
        <taxon>Hexapoda</taxon>
        <taxon>Insecta</taxon>
        <taxon>Pterygota</taxon>
        <taxon>Neoptera</taxon>
        <taxon>Polyneoptera</taxon>
        <taxon>Orthoptera</taxon>
        <taxon>Ensifera</taxon>
        <taxon>Gryllidea</taxon>
        <taxon>Grylloidea</taxon>
        <taxon>Gryllidae</taxon>
        <taxon>Gryllinae</taxon>
        <taxon>Gryllus</taxon>
    </lineage>
</organism>
<reference evidence="1 2" key="1">
    <citation type="submission" date="2024-03" db="EMBL/GenBank/DDBJ databases">
        <title>The genome assembly and annotation of the cricket Gryllus longicercus Weissman &amp; Gray.</title>
        <authorList>
            <person name="Szrajer S."/>
            <person name="Gray D."/>
            <person name="Ylla G."/>
        </authorList>
    </citation>
    <scope>NUCLEOTIDE SEQUENCE [LARGE SCALE GENOMIC DNA]</scope>
    <source>
        <strain evidence="1">DAG 2021-001</strain>
        <tissue evidence="1">Whole body minus gut</tissue>
    </source>
</reference>
<name>A0AAN9Z775_9ORTH</name>
<comment type="caution">
    <text evidence="1">The sequence shown here is derived from an EMBL/GenBank/DDBJ whole genome shotgun (WGS) entry which is preliminary data.</text>
</comment>
<evidence type="ECO:0000313" key="2">
    <source>
        <dbReference type="Proteomes" id="UP001378592"/>
    </source>
</evidence>
<proteinExistence type="predicted"/>
<protein>
    <submittedName>
        <fullName evidence="1">Uncharacterized protein</fullName>
    </submittedName>
</protein>
<dbReference type="EMBL" id="JAZDUA010000129">
    <property type="protein sequence ID" value="KAK7867001.1"/>
    <property type="molecule type" value="Genomic_DNA"/>
</dbReference>
<dbReference type="Proteomes" id="UP001378592">
    <property type="component" value="Unassembled WGS sequence"/>
</dbReference>